<evidence type="ECO:0000256" key="10">
    <source>
        <dbReference type="ARBA" id="ARBA00032850"/>
    </source>
</evidence>
<dbReference type="PRINTS" id="PR00834">
    <property type="entry name" value="PROTEASES2C"/>
</dbReference>
<dbReference type="EC" id="3.4.21.107" evidence="4"/>
<evidence type="ECO:0000256" key="1">
    <source>
        <dbReference type="ARBA" id="ARBA00001772"/>
    </source>
</evidence>
<dbReference type="Gene3D" id="2.40.10.120">
    <property type="match status" value="1"/>
</dbReference>
<evidence type="ECO:0000313" key="12">
    <source>
        <dbReference type="EMBL" id="KIX16086.1"/>
    </source>
</evidence>
<evidence type="ECO:0000256" key="4">
    <source>
        <dbReference type="ARBA" id="ARBA00013035"/>
    </source>
</evidence>
<dbReference type="STRING" id="1429043.X474_01025"/>
<dbReference type="GO" id="GO:0042597">
    <property type="term" value="C:periplasmic space"/>
    <property type="evidence" value="ECO:0007669"/>
    <property type="project" value="UniProtKB-SubCell"/>
</dbReference>
<proteinExistence type="inferred from homology"/>
<dbReference type="SUPFAM" id="SSF50156">
    <property type="entry name" value="PDZ domain-like"/>
    <property type="match status" value="2"/>
</dbReference>
<dbReference type="InterPro" id="IPR001478">
    <property type="entry name" value="PDZ"/>
</dbReference>
<dbReference type="AlphaFoldDB" id="A0A0D2JKB8"/>
<evidence type="ECO:0000313" key="13">
    <source>
        <dbReference type="Proteomes" id="UP000032233"/>
    </source>
</evidence>
<dbReference type="InterPro" id="IPR009003">
    <property type="entry name" value="Peptidase_S1_PA"/>
</dbReference>
<dbReference type="InterPro" id="IPR001940">
    <property type="entry name" value="Peptidase_S1C"/>
</dbReference>
<dbReference type="Gene3D" id="2.30.42.10">
    <property type="match status" value="2"/>
</dbReference>
<accession>A0A0D2JKB8</accession>
<comment type="catalytic activity">
    <reaction evidence="1">
        <text>Acts on substrates that are at least partially unfolded. The cleavage site P1 residue is normally between a pair of hydrophobic residues, such as Val-|-Val.</text>
        <dbReference type="EC" id="3.4.21.107"/>
    </reaction>
</comment>
<dbReference type="SUPFAM" id="SSF50494">
    <property type="entry name" value="Trypsin-like serine proteases"/>
    <property type="match status" value="1"/>
</dbReference>
<feature type="domain" description="PDZ" evidence="11">
    <location>
        <begin position="268"/>
        <end position="336"/>
    </location>
</feature>
<evidence type="ECO:0000256" key="3">
    <source>
        <dbReference type="ARBA" id="ARBA00010541"/>
    </source>
</evidence>
<keyword evidence="6" id="KW-0645">Protease</keyword>
<dbReference type="InterPro" id="IPR036034">
    <property type="entry name" value="PDZ_sf"/>
</dbReference>
<organism evidence="12 13">
    <name type="scientific">Dethiosulfatarculus sandiegensis</name>
    <dbReference type="NCBI Taxonomy" id="1429043"/>
    <lineage>
        <taxon>Bacteria</taxon>
        <taxon>Pseudomonadati</taxon>
        <taxon>Thermodesulfobacteriota</taxon>
        <taxon>Desulfarculia</taxon>
        <taxon>Desulfarculales</taxon>
        <taxon>Desulfarculaceae</taxon>
        <taxon>Dethiosulfatarculus</taxon>
    </lineage>
</organism>
<keyword evidence="13" id="KW-1185">Reference proteome</keyword>
<dbReference type="PANTHER" id="PTHR22939">
    <property type="entry name" value="SERINE PROTEASE FAMILY S1C HTRA-RELATED"/>
    <property type="match status" value="1"/>
</dbReference>
<evidence type="ECO:0000256" key="2">
    <source>
        <dbReference type="ARBA" id="ARBA00004418"/>
    </source>
</evidence>
<dbReference type="Pfam" id="PF13180">
    <property type="entry name" value="PDZ_2"/>
    <property type="match status" value="2"/>
</dbReference>
<evidence type="ECO:0000256" key="8">
    <source>
        <dbReference type="ARBA" id="ARBA00022801"/>
    </source>
</evidence>
<dbReference type="SMART" id="SM00228">
    <property type="entry name" value="PDZ"/>
    <property type="match status" value="2"/>
</dbReference>
<sequence>MCRAGLLRPFVLLAFLVHLCLLPLAEAGNRKICPDNFSQLAVQAAPAVVNICVTESDMRRGPSGLWPWDPGEEPPEENDPPPDFYKFFEKLWPKSSPDELKDLDPLLRSVGSGVIVDASGLVLTVNRDLPVSGQIWVRIKGNKPLPARLIGSDQETDLALLKLKGKHNFFRLSLGNCETLKPGDWVLACGNPSGLGFSMTAGIVSAKGRSLPGKQFAEYIQTDAKISRQFRGGPLLNLKGEVVGINIVPEDGNTDAGFAVSSKLAVDVINQLKSSGKVVRGWLGLSVEALTPERSKRLGGAEKMGVLVKQVAPDSPAQRAGLSKGDVILRYQGCPINKPKDLIQRVAASKKGSQVTVTCLRDKKEVDFIIRISARPDSGRAAPPPGYAENLLGVKLVGVTRELKDKFSLPVEYGLMVVELDAGGPAGRAGLLRGDIICEASRLKITGLPDLQKILKGLKPGRGLMLKVNRGDKFFDTALDLP</sequence>
<evidence type="ECO:0000259" key="11">
    <source>
        <dbReference type="PROSITE" id="PS50106"/>
    </source>
</evidence>
<evidence type="ECO:0000256" key="7">
    <source>
        <dbReference type="ARBA" id="ARBA00022764"/>
    </source>
</evidence>
<keyword evidence="9" id="KW-0346">Stress response</keyword>
<comment type="subcellular location">
    <subcellularLocation>
        <location evidence="2">Periplasm</location>
    </subcellularLocation>
</comment>
<dbReference type="PANTHER" id="PTHR22939:SF130">
    <property type="entry name" value="PERIPLASMIC SERINE ENDOPROTEASE DEGP-LIKE-RELATED"/>
    <property type="match status" value="1"/>
</dbReference>
<evidence type="ECO:0000256" key="6">
    <source>
        <dbReference type="ARBA" id="ARBA00022670"/>
    </source>
</evidence>
<dbReference type="Pfam" id="PF13365">
    <property type="entry name" value="Trypsin_2"/>
    <property type="match status" value="1"/>
</dbReference>
<name>A0A0D2JKB8_9BACT</name>
<comment type="similarity">
    <text evidence="3">Belongs to the peptidase S1C family.</text>
</comment>
<dbReference type="EMBL" id="AZAC01000001">
    <property type="protein sequence ID" value="KIX16086.1"/>
    <property type="molecule type" value="Genomic_DNA"/>
</dbReference>
<keyword evidence="8" id="KW-0378">Hydrolase</keyword>
<reference evidence="12 13" key="1">
    <citation type="submission" date="2013-11" db="EMBL/GenBank/DDBJ databases">
        <title>Metagenomic analysis of a methanogenic consortium involved in long chain n-alkane degradation.</title>
        <authorList>
            <person name="Davidova I.A."/>
            <person name="Callaghan A.V."/>
            <person name="Wawrik B."/>
            <person name="Pruitt S."/>
            <person name="Marks C."/>
            <person name="Duncan K.E."/>
            <person name="Suflita J.M."/>
        </authorList>
    </citation>
    <scope>NUCLEOTIDE SEQUENCE [LARGE SCALE GENOMIC DNA]</scope>
    <source>
        <strain evidence="12 13">SPR</strain>
    </source>
</reference>
<gene>
    <name evidence="12" type="ORF">X474_01025</name>
</gene>
<evidence type="ECO:0000256" key="5">
    <source>
        <dbReference type="ARBA" id="ARBA00013958"/>
    </source>
</evidence>
<dbReference type="PROSITE" id="PS50106">
    <property type="entry name" value="PDZ"/>
    <property type="match status" value="1"/>
</dbReference>
<dbReference type="GO" id="GO:0006508">
    <property type="term" value="P:proteolysis"/>
    <property type="evidence" value="ECO:0007669"/>
    <property type="project" value="UniProtKB-KW"/>
</dbReference>
<dbReference type="InParanoid" id="A0A0D2JKB8"/>
<dbReference type="Proteomes" id="UP000032233">
    <property type="component" value="Unassembled WGS sequence"/>
</dbReference>
<evidence type="ECO:0000256" key="9">
    <source>
        <dbReference type="ARBA" id="ARBA00023016"/>
    </source>
</evidence>
<keyword evidence="7" id="KW-0574">Periplasm</keyword>
<dbReference type="GO" id="GO:0004252">
    <property type="term" value="F:serine-type endopeptidase activity"/>
    <property type="evidence" value="ECO:0007669"/>
    <property type="project" value="InterPro"/>
</dbReference>
<protein>
    <recommendedName>
        <fullName evidence="5">Probable periplasmic serine endoprotease DegP-like</fullName>
        <ecNumber evidence="4">3.4.21.107</ecNumber>
    </recommendedName>
    <alternativeName>
        <fullName evidence="10">Protease Do</fullName>
    </alternativeName>
</protein>
<comment type="caution">
    <text evidence="12">The sequence shown here is derived from an EMBL/GenBank/DDBJ whole genome shotgun (WGS) entry which is preliminary data.</text>
</comment>